<dbReference type="Gene3D" id="1.20.5.340">
    <property type="match status" value="1"/>
</dbReference>
<dbReference type="InterPro" id="IPR050998">
    <property type="entry name" value="FOXP"/>
</dbReference>
<dbReference type="GO" id="GO:0001227">
    <property type="term" value="F:DNA-binding transcription repressor activity, RNA polymerase II-specific"/>
    <property type="evidence" value="ECO:0007669"/>
    <property type="project" value="TreeGrafter"/>
</dbReference>
<evidence type="ECO:0000256" key="7">
    <source>
        <dbReference type="ARBA" id="ARBA00023125"/>
    </source>
</evidence>
<protein>
    <recommendedName>
        <fullName evidence="12">Fork-head domain-containing protein</fullName>
    </recommendedName>
</protein>
<proteinExistence type="predicted"/>
<keyword evidence="8" id="KW-0804">Transcription</keyword>
<evidence type="ECO:0000256" key="2">
    <source>
        <dbReference type="ARBA" id="ARBA00022491"/>
    </source>
</evidence>
<evidence type="ECO:0000313" key="13">
    <source>
        <dbReference type="EMBL" id="KAG7477507.1"/>
    </source>
</evidence>
<evidence type="ECO:0000256" key="4">
    <source>
        <dbReference type="ARBA" id="ARBA00022771"/>
    </source>
</evidence>
<keyword evidence="2" id="KW-0678">Repressor</keyword>
<sequence length="448" mass="50534">MPRHESETQSSGGATRGRQHQQPQEERVERPGTVPWLDGHSSPQPPAQSSTPQVPFPFVIGQRGSFITASQLQFILLQQCGPKEMNKQLLQYGQHRPSVLRRGTRSLPQALSTLSGLSARSDLTPTPSSDPAPICKVEAGGGLRGTSPQRVGHSPQHTSHTTWPRRSSPKQGSAHSDRNDSPVQRVPDGTSALFMNGVCRWPGCEEVFEEYPSFLKHLCIDHRPGDKSISQWRVQRDIVQHMENQLTVEKQRLLAMQLHLHLPEPRSTYSKVGIEGESSLAASSPLSRVIDGTLYRPGKETSELVSEGHWHLPTSHSLPGIIPSIECYKYNNIRPPYTYASLIRWAILESPEKQLTLSEIYHWFTRMFFYFRHNTATWKNAVRHNLSLHKCFVRVEGGKGAVWTVDEAEFQRRKGQKFNRDHHDVTWLAPYTFLCPQEATALGQTGSR</sequence>
<feature type="DNA-binding region" description="Fork-head" evidence="10">
    <location>
        <begin position="334"/>
        <end position="420"/>
    </location>
</feature>
<dbReference type="GO" id="GO:0005634">
    <property type="term" value="C:nucleus"/>
    <property type="evidence" value="ECO:0007669"/>
    <property type="project" value="UniProtKB-SubCell"/>
</dbReference>
<dbReference type="Proteomes" id="UP001046870">
    <property type="component" value="Chromosome 5"/>
</dbReference>
<feature type="region of interest" description="Disordered" evidence="11">
    <location>
        <begin position="1"/>
        <end position="56"/>
    </location>
</feature>
<dbReference type="OrthoDB" id="5830876at2759"/>
<dbReference type="InterPro" id="IPR036390">
    <property type="entry name" value="WH_DNA-bd_sf"/>
</dbReference>
<reference evidence="13" key="1">
    <citation type="submission" date="2021-01" db="EMBL/GenBank/DDBJ databases">
        <authorList>
            <person name="Zahm M."/>
            <person name="Roques C."/>
            <person name="Cabau C."/>
            <person name="Klopp C."/>
            <person name="Donnadieu C."/>
            <person name="Jouanno E."/>
            <person name="Lampietro C."/>
            <person name="Louis A."/>
            <person name="Herpin A."/>
            <person name="Echchiki A."/>
            <person name="Berthelot C."/>
            <person name="Parey E."/>
            <person name="Roest-Crollius H."/>
            <person name="Braasch I."/>
            <person name="Postlethwait J."/>
            <person name="Bobe J."/>
            <person name="Montfort J."/>
            <person name="Bouchez O."/>
            <person name="Begum T."/>
            <person name="Mejri S."/>
            <person name="Adams A."/>
            <person name="Chen W.-J."/>
            <person name="Guiguen Y."/>
        </authorList>
    </citation>
    <scope>NUCLEOTIDE SEQUENCE</scope>
    <source>
        <strain evidence="13">YG-15Mar2019-1</strain>
        <tissue evidence="13">Brain</tissue>
    </source>
</reference>
<dbReference type="Pfam" id="PF16159">
    <property type="entry name" value="FOXP-CC"/>
    <property type="match status" value="1"/>
</dbReference>
<accession>A0A9D3Q471</accession>
<feature type="region of interest" description="Disordered" evidence="11">
    <location>
        <begin position="116"/>
        <end position="188"/>
    </location>
</feature>
<dbReference type="PANTHER" id="PTHR45796:SF2">
    <property type="entry name" value="FORKHEAD BOX P3"/>
    <property type="match status" value="1"/>
</dbReference>
<evidence type="ECO:0000259" key="12">
    <source>
        <dbReference type="PROSITE" id="PS50039"/>
    </source>
</evidence>
<feature type="compositionally biased region" description="Polar residues" evidence="11">
    <location>
        <begin position="155"/>
        <end position="174"/>
    </location>
</feature>
<evidence type="ECO:0000256" key="5">
    <source>
        <dbReference type="ARBA" id="ARBA00022833"/>
    </source>
</evidence>
<feature type="compositionally biased region" description="Polar residues" evidence="11">
    <location>
        <begin position="116"/>
        <end position="129"/>
    </location>
</feature>
<dbReference type="InterPro" id="IPR036388">
    <property type="entry name" value="WH-like_DNA-bd_sf"/>
</dbReference>
<evidence type="ECO:0000256" key="9">
    <source>
        <dbReference type="ARBA" id="ARBA00023242"/>
    </source>
</evidence>
<evidence type="ECO:0000313" key="14">
    <source>
        <dbReference type="Proteomes" id="UP001046870"/>
    </source>
</evidence>
<keyword evidence="4" id="KW-0863">Zinc-finger</keyword>
<organism evidence="13 14">
    <name type="scientific">Megalops atlanticus</name>
    <name type="common">Tarpon</name>
    <name type="synonym">Clupea gigantea</name>
    <dbReference type="NCBI Taxonomy" id="7932"/>
    <lineage>
        <taxon>Eukaryota</taxon>
        <taxon>Metazoa</taxon>
        <taxon>Chordata</taxon>
        <taxon>Craniata</taxon>
        <taxon>Vertebrata</taxon>
        <taxon>Euteleostomi</taxon>
        <taxon>Actinopterygii</taxon>
        <taxon>Neopterygii</taxon>
        <taxon>Teleostei</taxon>
        <taxon>Elopiformes</taxon>
        <taxon>Megalopidae</taxon>
        <taxon>Megalops</taxon>
    </lineage>
</organism>
<evidence type="ECO:0000256" key="1">
    <source>
        <dbReference type="ARBA" id="ARBA00004123"/>
    </source>
</evidence>
<dbReference type="InterPro" id="IPR032354">
    <property type="entry name" value="FOXP-CC"/>
</dbReference>
<keyword evidence="5" id="KW-0862">Zinc</keyword>
<gene>
    <name evidence="13" type="ORF">MATL_G00070380</name>
</gene>
<evidence type="ECO:0000256" key="8">
    <source>
        <dbReference type="ARBA" id="ARBA00023163"/>
    </source>
</evidence>
<keyword evidence="14" id="KW-1185">Reference proteome</keyword>
<dbReference type="InterPro" id="IPR030456">
    <property type="entry name" value="TF_fork_head_CS_2"/>
</dbReference>
<feature type="domain" description="Fork-head" evidence="12">
    <location>
        <begin position="334"/>
        <end position="420"/>
    </location>
</feature>
<dbReference type="PRINTS" id="PR00053">
    <property type="entry name" value="FORKHEAD"/>
</dbReference>
<dbReference type="PROSITE" id="PS00658">
    <property type="entry name" value="FORK_HEAD_2"/>
    <property type="match status" value="1"/>
</dbReference>
<dbReference type="SUPFAM" id="SSF46785">
    <property type="entry name" value="Winged helix' DNA-binding domain"/>
    <property type="match status" value="1"/>
</dbReference>
<evidence type="ECO:0000256" key="10">
    <source>
        <dbReference type="PROSITE-ProRule" id="PRU00089"/>
    </source>
</evidence>
<dbReference type="PANTHER" id="PTHR45796">
    <property type="entry name" value="FORKHEAD BOX P, ISOFORM C"/>
    <property type="match status" value="1"/>
</dbReference>
<name>A0A9D3Q471_MEGAT</name>
<dbReference type="Pfam" id="PF00250">
    <property type="entry name" value="Forkhead"/>
    <property type="match status" value="1"/>
</dbReference>
<evidence type="ECO:0000256" key="3">
    <source>
        <dbReference type="ARBA" id="ARBA00022723"/>
    </source>
</evidence>
<dbReference type="SMART" id="SM00339">
    <property type="entry name" value="FH"/>
    <property type="match status" value="1"/>
</dbReference>
<dbReference type="EMBL" id="JAFDVH010000005">
    <property type="protein sequence ID" value="KAG7477507.1"/>
    <property type="molecule type" value="Genomic_DNA"/>
</dbReference>
<dbReference type="PROSITE" id="PS50039">
    <property type="entry name" value="FORK_HEAD_3"/>
    <property type="match status" value="1"/>
</dbReference>
<dbReference type="InterPro" id="IPR047413">
    <property type="entry name" value="FH_FOXP3"/>
</dbReference>
<dbReference type="InterPro" id="IPR001766">
    <property type="entry name" value="Fork_head_dom"/>
</dbReference>
<keyword evidence="9 10" id="KW-0539">Nucleus</keyword>
<keyword evidence="3" id="KW-0479">Metal-binding</keyword>
<dbReference type="AlphaFoldDB" id="A0A9D3Q471"/>
<comment type="caution">
    <text evidence="13">The sequence shown here is derived from an EMBL/GenBank/DDBJ whole genome shotgun (WGS) entry which is preliminary data.</text>
</comment>
<dbReference type="GO" id="GO:0008270">
    <property type="term" value="F:zinc ion binding"/>
    <property type="evidence" value="ECO:0007669"/>
    <property type="project" value="UniProtKB-KW"/>
</dbReference>
<keyword evidence="6" id="KW-0805">Transcription regulation</keyword>
<dbReference type="GO" id="GO:0000978">
    <property type="term" value="F:RNA polymerase II cis-regulatory region sequence-specific DNA binding"/>
    <property type="evidence" value="ECO:0007669"/>
    <property type="project" value="TreeGrafter"/>
</dbReference>
<evidence type="ECO:0000256" key="6">
    <source>
        <dbReference type="ARBA" id="ARBA00023015"/>
    </source>
</evidence>
<comment type="subcellular location">
    <subcellularLocation>
        <location evidence="1 10">Nucleus</location>
    </subcellularLocation>
</comment>
<dbReference type="CDD" id="cd20066">
    <property type="entry name" value="FH_FOXP3"/>
    <property type="match status" value="1"/>
</dbReference>
<evidence type="ECO:0000256" key="11">
    <source>
        <dbReference type="SAM" id="MobiDB-lite"/>
    </source>
</evidence>
<dbReference type="Gene3D" id="1.10.10.10">
    <property type="entry name" value="Winged helix-like DNA-binding domain superfamily/Winged helix DNA-binding domain"/>
    <property type="match status" value="1"/>
</dbReference>
<keyword evidence="7 10" id="KW-0238">DNA-binding</keyword>
<dbReference type="FunFam" id="1.10.10.10:FF:000010">
    <property type="entry name" value="Forkhead box P2 isoform B"/>
    <property type="match status" value="1"/>
</dbReference>